<keyword evidence="2 7" id="KW-0813">Transport</keyword>
<dbReference type="InterPro" id="IPR035906">
    <property type="entry name" value="MetI-like_sf"/>
</dbReference>
<dbReference type="PANTHER" id="PTHR43744:SF8">
    <property type="entry name" value="SN-GLYCEROL-3-PHOSPHATE TRANSPORT SYSTEM PERMEASE PROTEIN UGPE"/>
    <property type="match status" value="1"/>
</dbReference>
<evidence type="ECO:0000256" key="7">
    <source>
        <dbReference type="RuleBase" id="RU363032"/>
    </source>
</evidence>
<dbReference type="CDD" id="cd06261">
    <property type="entry name" value="TM_PBP2"/>
    <property type="match status" value="1"/>
</dbReference>
<gene>
    <name evidence="9" type="ORF">ACFPOF_15055</name>
</gene>
<name>A0ABW0HUT5_9BACL</name>
<keyword evidence="10" id="KW-1185">Reference proteome</keyword>
<dbReference type="PROSITE" id="PS50928">
    <property type="entry name" value="ABC_TM1"/>
    <property type="match status" value="1"/>
</dbReference>
<dbReference type="InterPro" id="IPR000515">
    <property type="entry name" value="MetI-like"/>
</dbReference>
<dbReference type="Gene3D" id="1.10.3720.10">
    <property type="entry name" value="MetI-like"/>
    <property type="match status" value="1"/>
</dbReference>
<comment type="similarity">
    <text evidence="7">Belongs to the binding-protein-dependent transport system permease family.</text>
</comment>
<feature type="transmembrane region" description="Helical" evidence="7">
    <location>
        <begin position="105"/>
        <end position="124"/>
    </location>
</feature>
<evidence type="ECO:0000313" key="10">
    <source>
        <dbReference type="Proteomes" id="UP001596113"/>
    </source>
</evidence>
<keyword evidence="6 7" id="KW-0472">Membrane</keyword>
<keyword evidence="5 7" id="KW-1133">Transmembrane helix</keyword>
<keyword evidence="3" id="KW-1003">Cell membrane</keyword>
<proteinExistence type="inferred from homology"/>
<evidence type="ECO:0000259" key="8">
    <source>
        <dbReference type="PROSITE" id="PS50928"/>
    </source>
</evidence>
<dbReference type="Proteomes" id="UP001596113">
    <property type="component" value="Unassembled WGS sequence"/>
</dbReference>
<reference evidence="10" key="1">
    <citation type="journal article" date="2019" name="Int. J. Syst. Evol. Microbiol.">
        <title>The Global Catalogue of Microorganisms (GCM) 10K type strain sequencing project: providing services to taxonomists for standard genome sequencing and annotation.</title>
        <authorList>
            <consortium name="The Broad Institute Genomics Platform"/>
            <consortium name="The Broad Institute Genome Sequencing Center for Infectious Disease"/>
            <person name="Wu L."/>
            <person name="Ma J."/>
        </authorList>
    </citation>
    <scope>NUCLEOTIDE SEQUENCE [LARGE SCALE GENOMIC DNA]</scope>
    <source>
        <strain evidence="10">CGMCC 1.18575</strain>
    </source>
</reference>
<evidence type="ECO:0000256" key="6">
    <source>
        <dbReference type="ARBA" id="ARBA00023136"/>
    </source>
</evidence>
<comment type="caution">
    <text evidence="9">The sequence shown here is derived from an EMBL/GenBank/DDBJ whole genome shotgun (WGS) entry which is preliminary data.</text>
</comment>
<dbReference type="SUPFAM" id="SSF161098">
    <property type="entry name" value="MetI-like"/>
    <property type="match status" value="1"/>
</dbReference>
<dbReference type="EMBL" id="JBHSMI010000025">
    <property type="protein sequence ID" value="MFC5404060.1"/>
    <property type="molecule type" value="Genomic_DNA"/>
</dbReference>
<dbReference type="Pfam" id="PF00528">
    <property type="entry name" value="BPD_transp_1"/>
    <property type="match status" value="1"/>
</dbReference>
<organism evidence="9 10">
    <name type="scientific">Cohnella soli</name>
    <dbReference type="NCBI Taxonomy" id="425005"/>
    <lineage>
        <taxon>Bacteria</taxon>
        <taxon>Bacillati</taxon>
        <taxon>Bacillota</taxon>
        <taxon>Bacilli</taxon>
        <taxon>Bacillales</taxon>
        <taxon>Paenibacillaceae</taxon>
        <taxon>Cohnella</taxon>
    </lineage>
</organism>
<feature type="transmembrane region" description="Helical" evidence="7">
    <location>
        <begin position="238"/>
        <end position="259"/>
    </location>
</feature>
<sequence length="274" mass="30599">MSTRSRKWPLEIIGLVLSAIVIVPLLLIVFTSFKGPAEAADFKFSLPTEWYIYENYTEVLKVAKVSTAFWNSLIITGSSVFLVLVVCCTSAFVIQRRKNFFTNTVQFLLLAGMVLPLSIITTYMMLFKLGLTQSTYVGLILVYVATSYPIITFLYIGFFNSLSREIDEAAVIDGAKGYGLFFRVIFPLLKPMNATAIILTFISVWNDFATAIYFLNSAKKYTLGITVFFFQGEHSSDWNLVFADLVIVSIPVIIVYIVLQKQIISGLTAGAVKS</sequence>
<keyword evidence="4 7" id="KW-0812">Transmembrane</keyword>
<comment type="subcellular location">
    <subcellularLocation>
        <location evidence="1 7">Cell membrane</location>
        <topology evidence="1 7">Multi-pass membrane protein</topology>
    </subcellularLocation>
</comment>
<feature type="transmembrane region" description="Helical" evidence="7">
    <location>
        <begin position="180"/>
        <end position="205"/>
    </location>
</feature>
<evidence type="ECO:0000256" key="3">
    <source>
        <dbReference type="ARBA" id="ARBA00022475"/>
    </source>
</evidence>
<evidence type="ECO:0000256" key="2">
    <source>
        <dbReference type="ARBA" id="ARBA00022448"/>
    </source>
</evidence>
<evidence type="ECO:0000313" key="9">
    <source>
        <dbReference type="EMBL" id="MFC5404060.1"/>
    </source>
</evidence>
<dbReference type="RefSeq" id="WP_378133997.1">
    <property type="nucleotide sequence ID" value="NZ_JBHSMI010000025.1"/>
</dbReference>
<feature type="transmembrane region" description="Helical" evidence="7">
    <location>
        <begin position="68"/>
        <end position="93"/>
    </location>
</feature>
<evidence type="ECO:0000256" key="5">
    <source>
        <dbReference type="ARBA" id="ARBA00022989"/>
    </source>
</evidence>
<feature type="transmembrane region" description="Helical" evidence="7">
    <location>
        <begin position="136"/>
        <end position="159"/>
    </location>
</feature>
<dbReference type="PANTHER" id="PTHR43744">
    <property type="entry name" value="ABC TRANSPORTER PERMEASE PROTEIN MG189-RELATED-RELATED"/>
    <property type="match status" value="1"/>
</dbReference>
<feature type="domain" description="ABC transmembrane type-1" evidence="8">
    <location>
        <begin position="69"/>
        <end position="259"/>
    </location>
</feature>
<evidence type="ECO:0000256" key="4">
    <source>
        <dbReference type="ARBA" id="ARBA00022692"/>
    </source>
</evidence>
<protein>
    <submittedName>
        <fullName evidence="9">Carbohydrate ABC transporter permease</fullName>
    </submittedName>
</protein>
<evidence type="ECO:0000256" key="1">
    <source>
        <dbReference type="ARBA" id="ARBA00004651"/>
    </source>
</evidence>
<accession>A0ABW0HUT5</accession>
<feature type="transmembrane region" description="Helical" evidence="7">
    <location>
        <begin position="12"/>
        <end position="33"/>
    </location>
</feature>